<gene>
    <name evidence="2" type="ORF">GCM10011492_23270</name>
</gene>
<dbReference type="Pfam" id="PF00581">
    <property type="entry name" value="Rhodanese"/>
    <property type="match status" value="1"/>
</dbReference>
<accession>A0A916T4T3</accession>
<evidence type="ECO:0000313" key="3">
    <source>
        <dbReference type="Proteomes" id="UP000636793"/>
    </source>
</evidence>
<dbReference type="CDD" id="cd00158">
    <property type="entry name" value="RHOD"/>
    <property type="match status" value="1"/>
</dbReference>
<dbReference type="Gene3D" id="3.40.250.10">
    <property type="entry name" value="Rhodanese-like domain"/>
    <property type="match status" value="1"/>
</dbReference>
<reference evidence="2" key="2">
    <citation type="submission" date="2020-09" db="EMBL/GenBank/DDBJ databases">
        <authorList>
            <person name="Sun Q."/>
            <person name="Zhou Y."/>
        </authorList>
    </citation>
    <scope>NUCLEOTIDE SEQUENCE</scope>
    <source>
        <strain evidence="2">CGMCC 1.15085</strain>
    </source>
</reference>
<evidence type="ECO:0000259" key="1">
    <source>
        <dbReference type="PROSITE" id="PS50206"/>
    </source>
</evidence>
<evidence type="ECO:0000313" key="2">
    <source>
        <dbReference type="EMBL" id="GGB31929.1"/>
    </source>
</evidence>
<dbReference type="InterPro" id="IPR001763">
    <property type="entry name" value="Rhodanese-like_dom"/>
</dbReference>
<sequence>MIDRLVLEWRLDPTSGAAMDGAPGFDDVIVVVCNEGYSSSIAARDLQRLGFRRATDLIGGFRQYAADGHPVVPEPTRVVR</sequence>
<dbReference type="Proteomes" id="UP000636793">
    <property type="component" value="Unassembled WGS sequence"/>
</dbReference>
<organism evidence="2 3">
    <name type="scientific">Flexivirga endophytica</name>
    <dbReference type="NCBI Taxonomy" id="1849103"/>
    <lineage>
        <taxon>Bacteria</taxon>
        <taxon>Bacillati</taxon>
        <taxon>Actinomycetota</taxon>
        <taxon>Actinomycetes</taxon>
        <taxon>Micrococcales</taxon>
        <taxon>Dermacoccaceae</taxon>
        <taxon>Flexivirga</taxon>
    </lineage>
</organism>
<dbReference type="EMBL" id="BMHI01000003">
    <property type="protein sequence ID" value="GGB31929.1"/>
    <property type="molecule type" value="Genomic_DNA"/>
</dbReference>
<keyword evidence="3" id="KW-1185">Reference proteome</keyword>
<name>A0A916T4T3_9MICO</name>
<dbReference type="PROSITE" id="PS50206">
    <property type="entry name" value="RHODANESE_3"/>
    <property type="match status" value="1"/>
</dbReference>
<reference evidence="2" key="1">
    <citation type="journal article" date="2014" name="Int. J. Syst. Evol. Microbiol.">
        <title>Complete genome sequence of Corynebacterium casei LMG S-19264T (=DSM 44701T), isolated from a smear-ripened cheese.</title>
        <authorList>
            <consortium name="US DOE Joint Genome Institute (JGI-PGF)"/>
            <person name="Walter F."/>
            <person name="Albersmeier A."/>
            <person name="Kalinowski J."/>
            <person name="Ruckert C."/>
        </authorList>
    </citation>
    <scope>NUCLEOTIDE SEQUENCE</scope>
    <source>
        <strain evidence="2">CGMCC 1.15085</strain>
    </source>
</reference>
<comment type="caution">
    <text evidence="2">The sequence shown here is derived from an EMBL/GenBank/DDBJ whole genome shotgun (WGS) entry which is preliminary data.</text>
</comment>
<dbReference type="InterPro" id="IPR036873">
    <property type="entry name" value="Rhodanese-like_dom_sf"/>
</dbReference>
<feature type="domain" description="Rhodanese" evidence="1">
    <location>
        <begin position="26"/>
        <end position="73"/>
    </location>
</feature>
<dbReference type="SUPFAM" id="SSF52821">
    <property type="entry name" value="Rhodanese/Cell cycle control phosphatase"/>
    <property type="match status" value="1"/>
</dbReference>
<proteinExistence type="predicted"/>
<dbReference type="RefSeq" id="WP_188837162.1">
    <property type="nucleotide sequence ID" value="NZ_BMHI01000003.1"/>
</dbReference>
<dbReference type="AlphaFoldDB" id="A0A916T4T3"/>
<protein>
    <recommendedName>
        <fullName evidence="1">Rhodanese domain-containing protein</fullName>
    </recommendedName>
</protein>